<evidence type="ECO:0000313" key="2">
    <source>
        <dbReference type="Proteomes" id="UP000823674"/>
    </source>
</evidence>
<proteinExistence type="predicted"/>
<organism evidence="1 2">
    <name type="scientific">Brassica rapa subsp. trilocularis</name>
    <dbReference type="NCBI Taxonomy" id="1813537"/>
    <lineage>
        <taxon>Eukaryota</taxon>
        <taxon>Viridiplantae</taxon>
        <taxon>Streptophyta</taxon>
        <taxon>Embryophyta</taxon>
        <taxon>Tracheophyta</taxon>
        <taxon>Spermatophyta</taxon>
        <taxon>Magnoliopsida</taxon>
        <taxon>eudicotyledons</taxon>
        <taxon>Gunneridae</taxon>
        <taxon>Pentapetalae</taxon>
        <taxon>rosids</taxon>
        <taxon>malvids</taxon>
        <taxon>Brassicales</taxon>
        <taxon>Brassicaceae</taxon>
        <taxon>Brassiceae</taxon>
        <taxon>Brassica</taxon>
    </lineage>
</organism>
<evidence type="ECO:0000313" key="1">
    <source>
        <dbReference type="EMBL" id="KAG5380309.1"/>
    </source>
</evidence>
<name>A0ABQ7L443_BRACM</name>
<protein>
    <submittedName>
        <fullName evidence="1">Uncharacterized protein</fullName>
    </submittedName>
</protein>
<dbReference type="Proteomes" id="UP000823674">
    <property type="component" value="Chromosome A07"/>
</dbReference>
<reference evidence="1 2" key="1">
    <citation type="submission" date="2021-03" db="EMBL/GenBank/DDBJ databases">
        <authorList>
            <person name="King G.J."/>
            <person name="Bancroft I."/>
            <person name="Baten A."/>
            <person name="Bloomfield J."/>
            <person name="Borpatragohain P."/>
            <person name="He Z."/>
            <person name="Irish N."/>
            <person name="Irwin J."/>
            <person name="Liu K."/>
            <person name="Mauleon R.P."/>
            <person name="Moore J."/>
            <person name="Morris R."/>
            <person name="Ostergaard L."/>
            <person name="Wang B."/>
            <person name="Wells R."/>
        </authorList>
    </citation>
    <scope>NUCLEOTIDE SEQUENCE [LARGE SCALE GENOMIC DNA]</scope>
    <source>
        <strain evidence="1">R-o-18</strain>
        <tissue evidence="1">Leaf</tissue>
    </source>
</reference>
<gene>
    <name evidence="1" type="primary">A07p038650.1_BraROA</name>
    <name evidence="1" type="ORF">IGI04_028151</name>
</gene>
<sequence length="93" mass="10527">MQAISWADESLVARRLDRVVLGLEDTVESTLLLNILRNIPNWKVMLEMKKTSKEVYRIAKSASSTHFGQSYVAAGHSGWLQRRFDSEKVGSFA</sequence>
<keyword evidence="2" id="KW-1185">Reference proteome</keyword>
<accession>A0ABQ7L443</accession>
<comment type="caution">
    <text evidence="1">The sequence shown here is derived from an EMBL/GenBank/DDBJ whole genome shotgun (WGS) entry which is preliminary data.</text>
</comment>
<dbReference type="EMBL" id="JADBGQ010000009">
    <property type="protein sequence ID" value="KAG5380309.1"/>
    <property type="molecule type" value="Genomic_DNA"/>
</dbReference>